<dbReference type="SMART" id="SM00418">
    <property type="entry name" value="HTH_ARSR"/>
    <property type="match status" value="1"/>
</dbReference>
<dbReference type="PANTHER" id="PTHR33154">
    <property type="entry name" value="TRANSCRIPTIONAL REGULATOR, ARSR FAMILY"/>
    <property type="match status" value="1"/>
</dbReference>
<evidence type="ECO:0000313" key="7">
    <source>
        <dbReference type="Proteomes" id="UP000586827"/>
    </source>
</evidence>
<keyword evidence="3" id="KW-0804">Transcription</keyword>
<dbReference type="PANTHER" id="PTHR33154:SF33">
    <property type="entry name" value="TRANSCRIPTIONAL REPRESSOR SDPR"/>
    <property type="match status" value="1"/>
</dbReference>
<keyword evidence="7" id="KW-1185">Reference proteome</keyword>
<feature type="domain" description="HTH arsR-type" evidence="4">
    <location>
        <begin position="31"/>
        <end position="133"/>
    </location>
</feature>
<dbReference type="Proteomes" id="UP000586827">
    <property type="component" value="Unassembled WGS sequence"/>
</dbReference>
<dbReference type="PROSITE" id="PS50987">
    <property type="entry name" value="HTH_ARSR_2"/>
    <property type="match status" value="1"/>
</dbReference>
<dbReference type="InterPro" id="IPR036390">
    <property type="entry name" value="WH_DNA-bd_sf"/>
</dbReference>
<dbReference type="InterPro" id="IPR016181">
    <property type="entry name" value="Acyl_CoA_acyltransferase"/>
</dbReference>
<evidence type="ECO:0000256" key="3">
    <source>
        <dbReference type="ARBA" id="ARBA00023163"/>
    </source>
</evidence>
<dbReference type="Gene3D" id="1.10.10.10">
    <property type="entry name" value="Winged helix-like DNA-binding domain superfamily/Winged helix DNA-binding domain"/>
    <property type="match status" value="1"/>
</dbReference>
<feature type="domain" description="N-acetyltransferase" evidence="5">
    <location>
        <begin position="140"/>
        <end position="291"/>
    </location>
</feature>
<accession>A0A849C152</accession>
<dbReference type="GO" id="GO:0016747">
    <property type="term" value="F:acyltransferase activity, transferring groups other than amino-acyl groups"/>
    <property type="evidence" value="ECO:0007669"/>
    <property type="project" value="InterPro"/>
</dbReference>
<evidence type="ECO:0000259" key="5">
    <source>
        <dbReference type="PROSITE" id="PS51186"/>
    </source>
</evidence>
<organism evidence="6 7">
    <name type="scientific">Nocardia uniformis</name>
    <dbReference type="NCBI Taxonomy" id="53432"/>
    <lineage>
        <taxon>Bacteria</taxon>
        <taxon>Bacillati</taxon>
        <taxon>Actinomycetota</taxon>
        <taxon>Actinomycetes</taxon>
        <taxon>Mycobacteriales</taxon>
        <taxon>Nocardiaceae</taxon>
        <taxon>Nocardia</taxon>
    </lineage>
</organism>
<dbReference type="EMBL" id="JABELX010000001">
    <property type="protein sequence ID" value="NNH68729.1"/>
    <property type="molecule type" value="Genomic_DNA"/>
</dbReference>
<sequence length="300" mass="32330">MNATIDVNRYSGVMTSLDMPVVRTDPRVDALPVADATTYAGWFACLADPTRVRLLHHVATRPTGITVGELAEALGIGQPTVSHHVRKLAEVGFVNVHKDRTSTVVAVNPACCTGLPHAADAVMGVLPPQPCCPDDVPADVSVRAPTAADWEAVRRIYGEGIATRNATFATEVPTREELDAQWLPDHRWVAEIDGEVVGWAALSAASTRDCYRGVAETSVYVADGMRGRGVGKALLRTTVIAADQAGLWTLQTSIFPENRVSIALHHQAGFRTLGVRERIAQLDGVWRDTVILERRSAVAD</sequence>
<name>A0A849C152_9NOCA</name>
<dbReference type="InterPro" id="IPR011991">
    <property type="entry name" value="ArsR-like_HTH"/>
</dbReference>
<evidence type="ECO:0000259" key="4">
    <source>
        <dbReference type="PROSITE" id="PS50987"/>
    </source>
</evidence>
<dbReference type="GO" id="GO:0003677">
    <property type="term" value="F:DNA binding"/>
    <property type="evidence" value="ECO:0007669"/>
    <property type="project" value="UniProtKB-KW"/>
</dbReference>
<evidence type="ECO:0000256" key="2">
    <source>
        <dbReference type="ARBA" id="ARBA00023125"/>
    </source>
</evidence>
<dbReference type="NCBIfam" id="NF033788">
    <property type="entry name" value="HTH_metalloreg"/>
    <property type="match status" value="1"/>
</dbReference>
<dbReference type="InterPro" id="IPR001845">
    <property type="entry name" value="HTH_ArsR_DNA-bd_dom"/>
</dbReference>
<dbReference type="SUPFAM" id="SSF46785">
    <property type="entry name" value="Winged helix' DNA-binding domain"/>
    <property type="match status" value="1"/>
</dbReference>
<dbReference type="GO" id="GO:0003700">
    <property type="term" value="F:DNA-binding transcription factor activity"/>
    <property type="evidence" value="ECO:0007669"/>
    <property type="project" value="InterPro"/>
</dbReference>
<dbReference type="Pfam" id="PF00583">
    <property type="entry name" value="Acetyltransf_1"/>
    <property type="match status" value="1"/>
</dbReference>
<dbReference type="InterPro" id="IPR051081">
    <property type="entry name" value="HTH_MetalResp_TranReg"/>
</dbReference>
<keyword evidence="2" id="KW-0238">DNA-binding</keyword>
<evidence type="ECO:0000256" key="1">
    <source>
        <dbReference type="ARBA" id="ARBA00023015"/>
    </source>
</evidence>
<comment type="caution">
    <text evidence="6">The sequence shown here is derived from an EMBL/GenBank/DDBJ whole genome shotgun (WGS) entry which is preliminary data.</text>
</comment>
<dbReference type="CDD" id="cd00090">
    <property type="entry name" value="HTH_ARSR"/>
    <property type="match status" value="1"/>
</dbReference>
<reference evidence="6 7" key="1">
    <citation type="submission" date="2020-05" db="EMBL/GenBank/DDBJ databases">
        <title>MicrobeNet Type strains.</title>
        <authorList>
            <person name="Nicholson A.C."/>
        </authorList>
    </citation>
    <scope>NUCLEOTIDE SEQUENCE [LARGE SCALE GENOMIC DNA]</scope>
    <source>
        <strain evidence="6 7">JCM 3224</strain>
    </source>
</reference>
<gene>
    <name evidence="6" type="ORF">HLB23_02345</name>
</gene>
<protein>
    <submittedName>
        <fullName evidence="6">Metalloregulator ArsR/SmtB family transcription factor</fullName>
    </submittedName>
</protein>
<proteinExistence type="predicted"/>
<dbReference type="PROSITE" id="PS51186">
    <property type="entry name" value="GNAT"/>
    <property type="match status" value="1"/>
</dbReference>
<dbReference type="SUPFAM" id="SSF55729">
    <property type="entry name" value="Acyl-CoA N-acyltransferases (Nat)"/>
    <property type="match status" value="1"/>
</dbReference>
<dbReference type="Gene3D" id="3.40.630.30">
    <property type="match status" value="1"/>
</dbReference>
<evidence type="ECO:0000313" key="6">
    <source>
        <dbReference type="EMBL" id="NNH68729.1"/>
    </source>
</evidence>
<dbReference type="InterPro" id="IPR036388">
    <property type="entry name" value="WH-like_DNA-bd_sf"/>
</dbReference>
<dbReference type="InterPro" id="IPR000182">
    <property type="entry name" value="GNAT_dom"/>
</dbReference>
<dbReference type="CDD" id="cd04301">
    <property type="entry name" value="NAT_SF"/>
    <property type="match status" value="1"/>
</dbReference>
<dbReference type="AlphaFoldDB" id="A0A849C152"/>
<dbReference type="Pfam" id="PF12840">
    <property type="entry name" value="HTH_20"/>
    <property type="match status" value="1"/>
</dbReference>
<dbReference type="PRINTS" id="PR00778">
    <property type="entry name" value="HTHARSR"/>
</dbReference>
<keyword evidence="1" id="KW-0805">Transcription regulation</keyword>